<protein>
    <submittedName>
        <fullName evidence="1">DUF2969 domain-containing protein</fullName>
    </submittedName>
</protein>
<dbReference type="EMBL" id="JAHUZB010000001">
    <property type="protein sequence ID" value="MBV7389111.1"/>
    <property type="molecule type" value="Genomic_DNA"/>
</dbReference>
<name>A0ABS6T815_9ENTE</name>
<sequence>MSKKNKDIEIKGNEKEVMLDGQKVSVTELFAGKKQIGEIREIKGFQAYAEGTLLGNFKKIDDAFEAVIANYNLHQ</sequence>
<dbReference type="RefSeq" id="WP_218324183.1">
    <property type="nucleotide sequence ID" value="NZ_JAHUZB010000001.1"/>
</dbReference>
<accession>A0ABS6T815</accession>
<keyword evidence="2" id="KW-1185">Reference proteome</keyword>
<gene>
    <name evidence="1" type="ORF">KUA55_00340</name>
</gene>
<dbReference type="InterPro" id="IPR021351">
    <property type="entry name" value="DUF2969"/>
</dbReference>
<evidence type="ECO:0000313" key="2">
    <source>
        <dbReference type="Proteomes" id="UP000774130"/>
    </source>
</evidence>
<organism evidence="1 2">
    <name type="scientific">Enterococcus alishanensis</name>
    <dbReference type="NCBI Taxonomy" id="1303817"/>
    <lineage>
        <taxon>Bacteria</taxon>
        <taxon>Bacillati</taxon>
        <taxon>Bacillota</taxon>
        <taxon>Bacilli</taxon>
        <taxon>Lactobacillales</taxon>
        <taxon>Enterococcaceae</taxon>
        <taxon>Enterococcus</taxon>
    </lineage>
</organism>
<dbReference type="Proteomes" id="UP000774130">
    <property type="component" value="Unassembled WGS sequence"/>
</dbReference>
<proteinExistence type="predicted"/>
<evidence type="ECO:0000313" key="1">
    <source>
        <dbReference type="EMBL" id="MBV7389111.1"/>
    </source>
</evidence>
<comment type="caution">
    <text evidence="1">The sequence shown here is derived from an EMBL/GenBank/DDBJ whole genome shotgun (WGS) entry which is preliminary data.</text>
</comment>
<reference evidence="1 2" key="1">
    <citation type="submission" date="2021-06" db="EMBL/GenBank/DDBJ databases">
        <title>Enterococcus alishanensis sp. nov., a novel lactic acid bacterium isolated from fresh coffee beans.</title>
        <authorList>
            <person name="Chen Y.-S."/>
        </authorList>
    </citation>
    <scope>NUCLEOTIDE SEQUENCE [LARGE SCALE GENOMIC DNA]</scope>
    <source>
        <strain evidence="1 2">ALS3</strain>
    </source>
</reference>
<dbReference type="Pfam" id="PF11184">
    <property type="entry name" value="DUF2969"/>
    <property type="match status" value="1"/>
</dbReference>